<dbReference type="InterPro" id="IPR020922">
    <property type="entry name" value="dITP/XTP_pyrophosphatase"/>
</dbReference>
<dbReference type="GO" id="GO:0005829">
    <property type="term" value="C:cytosol"/>
    <property type="evidence" value="ECO:0007669"/>
    <property type="project" value="TreeGrafter"/>
</dbReference>
<dbReference type="NCBIfam" id="TIGR00042">
    <property type="entry name" value="RdgB/HAM1 family non-canonical purine NTP pyrophosphatase"/>
    <property type="match status" value="1"/>
</dbReference>
<dbReference type="EMBL" id="LJUO01000055">
    <property type="protein sequence ID" value="KPK71749.1"/>
    <property type="molecule type" value="Genomic_DNA"/>
</dbReference>
<comment type="similarity">
    <text evidence="1 10 11">Belongs to the HAM1 NTPase family.</text>
</comment>
<dbReference type="GO" id="GO:0036220">
    <property type="term" value="F:ITP diphosphatase activity"/>
    <property type="evidence" value="ECO:0007669"/>
    <property type="project" value="UniProtKB-UniRule"/>
</dbReference>
<feature type="binding site" evidence="10">
    <location>
        <position position="73"/>
    </location>
    <ligand>
        <name>substrate</name>
    </ligand>
</feature>
<evidence type="ECO:0000256" key="9">
    <source>
        <dbReference type="ARBA" id="ARBA00052017"/>
    </source>
</evidence>
<feature type="binding site" evidence="10">
    <location>
        <begin position="178"/>
        <end position="179"/>
    </location>
    <ligand>
        <name>substrate</name>
    </ligand>
</feature>
<feature type="binding site" evidence="10">
    <location>
        <position position="173"/>
    </location>
    <ligand>
        <name>substrate</name>
    </ligand>
</feature>
<evidence type="ECO:0000256" key="7">
    <source>
        <dbReference type="ARBA" id="ARBA00023080"/>
    </source>
</evidence>
<feature type="active site" description="Proton acceptor" evidence="10">
    <location>
        <position position="72"/>
    </location>
</feature>
<dbReference type="GO" id="GO:0035870">
    <property type="term" value="F:dITP diphosphatase activity"/>
    <property type="evidence" value="ECO:0007669"/>
    <property type="project" value="UniProtKB-UniRule"/>
</dbReference>
<evidence type="ECO:0000256" key="6">
    <source>
        <dbReference type="ARBA" id="ARBA00022842"/>
    </source>
</evidence>
<proteinExistence type="inferred from homology"/>
<dbReference type="GO" id="GO:0046872">
    <property type="term" value="F:metal ion binding"/>
    <property type="evidence" value="ECO:0007669"/>
    <property type="project" value="UniProtKB-KW"/>
</dbReference>
<keyword evidence="5 10" id="KW-0378">Hydrolase</keyword>
<dbReference type="Proteomes" id="UP000051096">
    <property type="component" value="Unassembled WGS sequence"/>
</dbReference>
<evidence type="ECO:0000313" key="13">
    <source>
        <dbReference type="Proteomes" id="UP000051096"/>
    </source>
</evidence>
<evidence type="ECO:0000256" key="8">
    <source>
        <dbReference type="ARBA" id="ARBA00051875"/>
    </source>
</evidence>
<dbReference type="Pfam" id="PF01725">
    <property type="entry name" value="Ham1p_like"/>
    <property type="match status" value="1"/>
</dbReference>
<sequence length="194" mass="21657">MGTRTSPIILATRNEHKIAEIKAMLGSIVVCRTLRDYLNITVREAGRTLLANSLAKAAFTYKATGQPSLADDSGLFVDALGGEPGVYSSRYGKNDTERISKLLRSLETKQNRAAAFRAVFVYYFAPQTYEVFRGQCNGTIALEPRGTHGFGYDPIFIPRGYKKTFAELGPEVKNRISHRAKALQQFKEYLRHST</sequence>
<dbReference type="SUPFAM" id="SSF52972">
    <property type="entry name" value="ITPase-like"/>
    <property type="match status" value="1"/>
</dbReference>
<dbReference type="CDD" id="cd00515">
    <property type="entry name" value="HAM1"/>
    <property type="match status" value="1"/>
</dbReference>
<keyword evidence="4 10" id="KW-0547">Nucleotide-binding</keyword>
<keyword evidence="6 10" id="KW-0460">Magnesium</keyword>
<dbReference type="AlphaFoldDB" id="A0A0S8GFD6"/>
<dbReference type="GO" id="GO:0000166">
    <property type="term" value="F:nucleotide binding"/>
    <property type="evidence" value="ECO:0007669"/>
    <property type="project" value="UniProtKB-KW"/>
</dbReference>
<evidence type="ECO:0000256" key="3">
    <source>
        <dbReference type="ARBA" id="ARBA00022723"/>
    </source>
</evidence>
<dbReference type="FunFam" id="3.90.950.10:FF:000001">
    <property type="entry name" value="dITP/XTP pyrophosphatase"/>
    <property type="match status" value="1"/>
</dbReference>
<evidence type="ECO:0000256" key="2">
    <source>
        <dbReference type="ARBA" id="ARBA00011738"/>
    </source>
</evidence>
<dbReference type="PANTHER" id="PTHR11067:SF9">
    <property type="entry name" value="INOSINE TRIPHOSPHATE PYROPHOSPHATASE"/>
    <property type="match status" value="1"/>
</dbReference>
<reference evidence="12 13" key="1">
    <citation type="journal article" date="2015" name="Microbiome">
        <title>Genomic resolution of linkages in carbon, nitrogen, and sulfur cycling among widespread estuary sediment bacteria.</title>
        <authorList>
            <person name="Baker B.J."/>
            <person name="Lazar C.S."/>
            <person name="Teske A.P."/>
            <person name="Dick G.J."/>
        </authorList>
    </citation>
    <scope>NUCLEOTIDE SEQUENCE [LARGE SCALE GENOMIC DNA]</scope>
    <source>
        <strain evidence="12">SM23_60</strain>
    </source>
</reference>
<dbReference type="GO" id="GO:0036222">
    <property type="term" value="F:XTP diphosphatase activity"/>
    <property type="evidence" value="ECO:0007669"/>
    <property type="project" value="UniProtKB-UniRule"/>
</dbReference>
<protein>
    <recommendedName>
        <fullName evidence="10">dITP/XTP pyrophosphatase</fullName>
        <ecNumber evidence="10">3.6.1.66</ecNumber>
    </recommendedName>
    <alternativeName>
        <fullName evidence="10">Non-canonical purine NTP pyrophosphatase</fullName>
    </alternativeName>
    <alternativeName>
        <fullName evidence="10">Non-standard purine NTP pyrophosphatase</fullName>
    </alternativeName>
    <alternativeName>
        <fullName evidence="10">Nucleoside-triphosphate diphosphatase</fullName>
    </alternativeName>
    <alternativeName>
        <fullName evidence="10">Nucleoside-triphosphate pyrophosphatase</fullName>
        <shortName evidence="10">NTPase</shortName>
    </alternativeName>
</protein>
<dbReference type="GO" id="GO:0009117">
    <property type="term" value="P:nucleotide metabolic process"/>
    <property type="evidence" value="ECO:0007669"/>
    <property type="project" value="UniProtKB-KW"/>
</dbReference>
<evidence type="ECO:0000256" key="11">
    <source>
        <dbReference type="RuleBase" id="RU003781"/>
    </source>
</evidence>
<comment type="caution">
    <text evidence="12">The sequence shown here is derived from an EMBL/GenBank/DDBJ whole genome shotgun (WGS) entry which is preliminary data.</text>
</comment>
<dbReference type="InterPro" id="IPR029001">
    <property type="entry name" value="ITPase-like_fam"/>
</dbReference>
<comment type="catalytic activity">
    <reaction evidence="10">
        <text>ITP + H2O = IMP + diphosphate + H(+)</text>
        <dbReference type="Rhea" id="RHEA:29399"/>
        <dbReference type="ChEBI" id="CHEBI:15377"/>
        <dbReference type="ChEBI" id="CHEBI:15378"/>
        <dbReference type="ChEBI" id="CHEBI:33019"/>
        <dbReference type="ChEBI" id="CHEBI:58053"/>
        <dbReference type="ChEBI" id="CHEBI:61402"/>
        <dbReference type="EC" id="3.6.1.66"/>
    </reaction>
</comment>
<dbReference type="Gene3D" id="3.90.950.10">
    <property type="match status" value="1"/>
</dbReference>
<evidence type="ECO:0000256" key="5">
    <source>
        <dbReference type="ARBA" id="ARBA00022801"/>
    </source>
</evidence>
<feature type="binding site" evidence="10">
    <location>
        <begin position="12"/>
        <end position="17"/>
    </location>
    <ligand>
        <name>substrate</name>
    </ligand>
</feature>
<comment type="catalytic activity">
    <reaction evidence="8 10">
        <text>dITP + H2O = dIMP + diphosphate + H(+)</text>
        <dbReference type="Rhea" id="RHEA:28342"/>
        <dbReference type="ChEBI" id="CHEBI:15377"/>
        <dbReference type="ChEBI" id="CHEBI:15378"/>
        <dbReference type="ChEBI" id="CHEBI:33019"/>
        <dbReference type="ChEBI" id="CHEBI:61194"/>
        <dbReference type="ChEBI" id="CHEBI:61382"/>
        <dbReference type="EC" id="3.6.1.66"/>
    </reaction>
</comment>
<evidence type="ECO:0000256" key="10">
    <source>
        <dbReference type="HAMAP-Rule" id="MF_01405"/>
    </source>
</evidence>
<dbReference type="PATRIC" id="fig|1703780.3.peg.2978"/>
<dbReference type="InterPro" id="IPR002637">
    <property type="entry name" value="RdgB/HAM1"/>
</dbReference>
<gene>
    <name evidence="12" type="ORF">AMJ87_06725</name>
</gene>
<keyword evidence="3 10" id="KW-0479">Metal-binding</keyword>
<accession>A0A0S8GFD6</accession>
<feature type="binding site" evidence="10">
    <location>
        <position position="72"/>
    </location>
    <ligand>
        <name>Mg(2+)</name>
        <dbReference type="ChEBI" id="CHEBI:18420"/>
    </ligand>
</feature>
<keyword evidence="7 10" id="KW-0546">Nucleotide metabolism</keyword>
<dbReference type="EC" id="3.6.1.66" evidence="10"/>
<comment type="caution">
    <text evidence="10">Lacks conserved residue(s) required for the propagation of feature annotation.</text>
</comment>
<evidence type="ECO:0000256" key="1">
    <source>
        <dbReference type="ARBA" id="ARBA00008023"/>
    </source>
</evidence>
<comment type="function">
    <text evidence="10">Pyrophosphatase that catalyzes the hydrolysis of nucleoside triphosphates to their monophosphate derivatives, with a high preference for the non-canonical purine nucleotides XTP (xanthosine triphosphate), dITP (deoxyinosine triphosphate) and ITP. Seems to function as a house-cleaning enzyme that removes non-canonical purine nucleotides from the nucleotide pool, thus preventing their incorporation into DNA/RNA and avoiding chromosomal lesions.</text>
</comment>
<comment type="cofactor">
    <cofactor evidence="10">
        <name>Mg(2+)</name>
        <dbReference type="ChEBI" id="CHEBI:18420"/>
    </cofactor>
    <text evidence="10">Binds 1 Mg(2+) ion per subunit.</text>
</comment>
<comment type="catalytic activity">
    <reaction evidence="9 10">
        <text>XTP + H2O = XMP + diphosphate + H(+)</text>
        <dbReference type="Rhea" id="RHEA:28610"/>
        <dbReference type="ChEBI" id="CHEBI:15377"/>
        <dbReference type="ChEBI" id="CHEBI:15378"/>
        <dbReference type="ChEBI" id="CHEBI:33019"/>
        <dbReference type="ChEBI" id="CHEBI:57464"/>
        <dbReference type="ChEBI" id="CHEBI:61314"/>
        <dbReference type="EC" id="3.6.1.66"/>
    </reaction>
</comment>
<dbReference type="HAMAP" id="MF_01405">
    <property type="entry name" value="Non_canon_purine_NTPase"/>
    <property type="match status" value="1"/>
</dbReference>
<feature type="binding site" evidence="10">
    <location>
        <begin position="150"/>
        <end position="153"/>
    </location>
    <ligand>
        <name>substrate</name>
    </ligand>
</feature>
<evidence type="ECO:0000313" key="12">
    <source>
        <dbReference type="EMBL" id="KPK71749.1"/>
    </source>
</evidence>
<dbReference type="GO" id="GO:0017111">
    <property type="term" value="F:ribonucleoside triphosphate phosphatase activity"/>
    <property type="evidence" value="ECO:0007669"/>
    <property type="project" value="InterPro"/>
</dbReference>
<name>A0A0S8GFD6_UNCW3</name>
<evidence type="ECO:0000256" key="4">
    <source>
        <dbReference type="ARBA" id="ARBA00022741"/>
    </source>
</evidence>
<dbReference type="PANTHER" id="PTHR11067">
    <property type="entry name" value="INOSINE TRIPHOSPHATE PYROPHOSPHATASE/HAM1 PROTEIN"/>
    <property type="match status" value="1"/>
</dbReference>
<comment type="subunit">
    <text evidence="2 10">Homodimer.</text>
</comment>
<organism evidence="12 13">
    <name type="scientific">candidate division WOR_3 bacterium SM23_60</name>
    <dbReference type="NCBI Taxonomy" id="1703780"/>
    <lineage>
        <taxon>Bacteria</taxon>
        <taxon>Bacteria division WOR-3</taxon>
    </lineage>
</organism>
<dbReference type="GO" id="GO:0009146">
    <property type="term" value="P:purine nucleoside triphosphate catabolic process"/>
    <property type="evidence" value="ECO:0007669"/>
    <property type="project" value="UniProtKB-UniRule"/>
</dbReference>